<dbReference type="Proteomes" id="UP000824264">
    <property type="component" value="Unassembled WGS sequence"/>
</dbReference>
<evidence type="ECO:0000256" key="10">
    <source>
        <dbReference type="ARBA" id="ARBA00048743"/>
    </source>
</evidence>
<keyword evidence="7 12" id="KW-0418">Kinase</keyword>
<dbReference type="PROSITE" id="PS01331">
    <property type="entry name" value="THYMIDYLATE_KINASE"/>
    <property type="match status" value="1"/>
</dbReference>
<feature type="domain" description="Thymidylate kinase-like" evidence="13">
    <location>
        <begin position="5"/>
        <end position="196"/>
    </location>
</feature>
<evidence type="ECO:0000256" key="6">
    <source>
        <dbReference type="ARBA" id="ARBA00022741"/>
    </source>
</evidence>
<dbReference type="GO" id="GO:0006235">
    <property type="term" value="P:dTTP biosynthetic process"/>
    <property type="evidence" value="ECO:0007669"/>
    <property type="project" value="UniProtKB-UniRule"/>
</dbReference>
<dbReference type="PANTHER" id="PTHR10344">
    <property type="entry name" value="THYMIDYLATE KINASE"/>
    <property type="match status" value="1"/>
</dbReference>
<dbReference type="EMBL" id="DXGI01000124">
    <property type="protein sequence ID" value="HIW78192.1"/>
    <property type="molecule type" value="Genomic_DNA"/>
</dbReference>
<dbReference type="Pfam" id="PF02223">
    <property type="entry name" value="Thymidylate_kin"/>
    <property type="match status" value="1"/>
</dbReference>
<dbReference type="GO" id="GO:0006233">
    <property type="term" value="P:dTDP biosynthetic process"/>
    <property type="evidence" value="ECO:0007669"/>
    <property type="project" value="InterPro"/>
</dbReference>
<accession>A0A9D1U892</accession>
<dbReference type="AlphaFoldDB" id="A0A9D1U892"/>
<dbReference type="GO" id="GO:0005524">
    <property type="term" value="F:ATP binding"/>
    <property type="evidence" value="ECO:0007669"/>
    <property type="project" value="UniProtKB-UniRule"/>
</dbReference>
<comment type="function">
    <text evidence="11 12">Phosphorylation of dTMP to form dTDP in both de novo and salvage pathways of dTTP synthesis.</text>
</comment>
<evidence type="ECO:0000256" key="7">
    <source>
        <dbReference type="ARBA" id="ARBA00022777"/>
    </source>
</evidence>
<evidence type="ECO:0000256" key="8">
    <source>
        <dbReference type="ARBA" id="ARBA00022840"/>
    </source>
</evidence>
<evidence type="ECO:0000313" key="14">
    <source>
        <dbReference type="EMBL" id="HIW78192.1"/>
    </source>
</evidence>
<evidence type="ECO:0000256" key="2">
    <source>
        <dbReference type="ARBA" id="ARBA00012980"/>
    </source>
</evidence>
<dbReference type="InterPro" id="IPR039430">
    <property type="entry name" value="Thymidylate_kin-like_dom"/>
</dbReference>
<dbReference type="FunFam" id="3.40.50.300:FF:000225">
    <property type="entry name" value="Thymidylate kinase"/>
    <property type="match status" value="1"/>
</dbReference>
<gene>
    <name evidence="12 14" type="primary">tmk</name>
    <name evidence="14" type="ORF">H9874_03500</name>
</gene>
<keyword evidence="4 12" id="KW-0808">Transferase</keyword>
<protein>
    <recommendedName>
        <fullName evidence="3 12">Thymidylate kinase</fullName>
        <ecNumber evidence="2 12">2.7.4.9</ecNumber>
    </recommendedName>
    <alternativeName>
        <fullName evidence="9 12">dTMP kinase</fullName>
    </alternativeName>
</protein>
<dbReference type="InterPro" id="IPR018094">
    <property type="entry name" value="Thymidylate_kinase"/>
</dbReference>
<keyword evidence="8 12" id="KW-0067">ATP-binding</keyword>
<keyword evidence="6 12" id="KW-0547">Nucleotide-binding</keyword>
<evidence type="ECO:0000256" key="5">
    <source>
        <dbReference type="ARBA" id="ARBA00022727"/>
    </source>
</evidence>
<keyword evidence="5 12" id="KW-0545">Nucleotide biosynthesis</keyword>
<dbReference type="SUPFAM" id="SSF52540">
    <property type="entry name" value="P-loop containing nucleoside triphosphate hydrolases"/>
    <property type="match status" value="1"/>
</dbReference>
<dbReference type="InterPro" id="IPR027417">
    <property type="entry name" value="P-loop_NTPase"/>
</dbReference>
<comment type="similarity">
    <text evidence="1 12">Belongs to the thymidylate kinase family.</text>
</comment>
<dbReference type="PANTHER" id="PTHR10344:SF4">
    <property type="entry name" value="UMP-CMP KINASE 2, MITOCHONDRIAL"/>
    <property type="match status" value="1"/>
</dbReference>
<evidence type="ECO:0000256" key="1">
    <source>
        <dbReference type="ARBA" id="ARBA00009776"/>
    </source>
</evidence>
<dbReference type="Gene3D" id="3.40.50.300">
    <property type="entry name" value="P-loop containing nucleotide triphosphate hydrolases"/>
    <property type="match status" value="1"/>
</dbReference>
<feature type="binding site" evidence="12">
    <location>
        <begin position="7"/>
        <end position="14"/>
    </location>
    <ligand>
        <name>ATP</name>
        <dbReference type="ChEBI" id="CHEBI:30616"/>
    </ligand>
</feature>
<dbReference type="GO" id="GO:0004798">
    <property type="term" value="F:dTMP kinase activity"/>
    <property type="evidence" value="ECO:0007669"/>
    <property type="project" value="UniProtKB-UniRule"/>
</dbReference>
<dbReference type="EC" id="2.7.4.9" evidence="2 12"/>
<name>A0A9D1U892_9BACT</name>
<comment type="caution">
    <text evidence="14">The sequence shown here is derived from an EMBL/GenBank/DDBJ whole genome shotgun (WGS) entry which is preliminary data.</text>
</comment>
<evidence type="ECO:0000256" key="3">
    <source>
        <dbReference type="ARBA" id="ARBA00017144"/>
    </source>
</evidence>
<proteinExistence type="inferred from homology"/>
<dbReference type="HAMAP" id="MF_00165">
    <property type="entry name" value="Thymidylate_kinase"/>
    <property type="match status" value="1"/>
</dbReference>
<reference evidence="14" key="1">
    <citation type="journal article" date="2021" name="PeerJ">
        <title>Extensive microbial diversity within the chicken gut microbiome revealed by metagenomics and culture.</title>
        <authorList>
            <person name="Gilroy R."/>
            <person name="Ravi A."/>
            <person name="Getino M."/>
            <person name="Pursley I."/>
            <person name="Horton D.L."/>
            <person name="Alikhan N.F."/>
            <person name="Baker D."/>
            <person name="Gharbi K."/>
            <person name="Hall N."/>
            <person name="Watson M."/>
            <person name="Adriaenssens E.M."/>
            <person name="Foster-Nyarko E."/>
            <person name="Jarju S."/>
            <person name="Secka A."/>
            <person name="Antonio M."/>
            <person name="Oren A."/>
            <person name="Chaudhuri R.R."/>
            <person name="La Ragione R."/>
            <person name="Hildebrand F."/>
            <person name="Pallen M.J."/>
        </authorList>
    </citation>
    <scope>NUCLEOTIDE SEQUENCE</scope>
    <source>
        <strain evidence="14">ChiSxjej5B17-1746</strain>
    </source>
</reference>
<comment type="catalytic activity">
    <reaction evidence="10 12">
        <text>dTMP + ATP = dTDP + ADP</text>
        <dbReference type="Rhea" id="RHEA:13517"/>
        <dbReference type="ChEBI" id="CHEBI:30616"/>
        <dbReference type="ChEBI" id="CHEBI:58369"/>
        <dbReference type="ChEBI" id="CHEBI:63528"/>
        <dbReference type="ChEBI" id="CHEBI:456216"/>
        <dbReference type="EC" id="2.7.4.9"/>
    </reaction>
</comment>
<evidence type="ECO:0000313" key="15">
    <source>
        <dbReference type="Proteomes" id="UP000824264"/>
    </source>
</evidence>
<dbReference type="InterPro" id="IPR018095">
    <property type="entry name" value="Thymidylate_kin_CS"/>
</dbReference>
<dbReference type="GO" id="GO:0005829">
    <property type="term" value="C:cytosol"/>
    <property type="evidence" value="ECO:0007669"/>
    <property type="project" value="TreeGrafter"/>
</dbReference>
<evidence type="ECO:0000256" key="9">
    <source>
        <dbReference type="ARBA" id="ARBA00029962"/>
    </source>
</evidence>
<dbReference type="GO" id="GO:0006227">
    <property type="term" value="P:dUDP biosynthetic process"/>
    <property type="evidence" value="ECO:0007669"/>
    <property type="project" value="TreeGrafter"/>
</dbReference>
<evidence type="ECO:0000259" key="13">
    <source>
        <dbReference type="Pfam" id="PF02223"/>
    </source>
</evidence>
<evidence type="ECO:0000256" key="11">
    <source>
        <dbReference type="ARBA" id="ARBA00057735"/>
    </source>
</evidence>
<evidence type="ECO:0000256" key="4">
    <source>
        <dbReference type="ARBA" id="ARBA00022679"/>
    </source>
</evidence>
<dbReference type="NCBIfam" id="TIGR00041">
    <property type="entry name" value="DTMP_kinase"/>
    <property type="match status" value="1"/>
</dbReference>
<evidence type="ECO:0000256" key="12">
    <source>
        <dbReference type="HAMAP-Rule" id="MF_00165"/>
    </source>
</evidence>
<reference evidence="14" key="2">
    <citation type="submission" date="2021-04" db="EMBL/GenBank/DDBJ databases">
        <authorList>
            <person name="Gilroy R."/>
        </authorList>
    </citation>
    <scope>NUCLEOTIDE SEQUENCE</scope>
    <source>
        <strain evidence="14">ChiSxjej5B17-1746</strain>
    </source>
</reference>
<organism evidence="14 15">
    <name type="scientific">Candidatus Bilophila faecipullorum</name>
    <dbReference type="NCBI Taxonomy" id="2838482"/>
    <lineage>
        <taxon>Bacteria</taxon>
        <taxon>Pseudomonadati</taxon>
        <taxon>Thermodesulfobacteriota</taxon>
        <taxon>Desulfovibrionia</taxon>
        <taxon>Desulfovibrionales</taxon>
        <taxon>Desulfovibrionaceae</taxon>
        <taxon>Bilophila</taxon>
    </lineage>
</organism>
<dbReference type="CDD" id="cd01672">
    <property type="entry name" value="TMPK"/>
    <property type="match status" value="1"/>
</dbReference>
<sequence>MFLTLEGIEGAGKTTLLENLAEVFRTLNHEVLVTREPGGCALGRDLRALLLNPESDICPEAELFLFLADRAQHVAEVIRPALDRGMVVLCDRYADSTIVYQGYGRGLDVERLRLLNDMAVGGLWPDRTFVLDMDPAEALRRARRRNAEQGLAGTEGRFEAEQLPFHTRIREGFKVWAAHNTKRIAILDAADSPEGLMHQALANIDMFE</sequence>